<dbReference type="InterPro" id="IPR036188">
    <property type="entry name" value="FAD/NAD-bd_sf"/>
</dbReference>
<feature type="binding site" evidence="12">
    <location>
        <begin position="481"/>
        <end position="482"/>
    </location>
    <ligand>
        <name>FAD</name>
        <dbReference type="ChEBI" id="CHEBI:57692"/>
    </ligand>
</feature>
<dbReference type="GO" id="GO:0050660">
    <property type="term" value="F:flavin adenine dinucleotide binding"/>
    <property type="evidence" value="ECO:0007669"/>
    <property type="project" value="InterPro"/>
</dbReference>
<accession>A0A2P5APZ2</accession>
<dbReference type="PIRSF" id="PIRSF000137">
    <property type="entry name" value="Alcohol_oxidase"/>
    <property type="match status" value="1"/>
</dbReference>
<feature type="binding site" evidence="12">
    <location>
        <begin position="76"/>
        <end position="77"/>
    </location>
    <ligand>
        <name>FAD</name>
        <dbReference type="ChEBI" id="CHEBI:57692"/>
    </ligand>
</feature>
<gene>
    <name evidence="18" type="ORF">PanWU01x14_311320</name>
</gene>
<feature type="binding site" evidence="12">
    <location>
        <position position="123"/>
    </location>
    <ligand>
        <name>FAD</name>
        <dbReference type="ChEBI" id="CHEBI:57692"/>
    </ligand>
</feature>
<evidence type="ECO:0000256" key="5">
    <source>
        <dbReference type="ARBA" id="ARBA00013074"/>
    </source>
</evidence>
<evidence type="ECO:0000259" key="17">
    <source>
        <dbReference type="PROSITE" id="PS00624"/>
    </source>
</evidence>
<evidence type="ECO:0000256" key="13">
    <source>
        <dbReference type="PIRSR" id="PIRSR000137-3"/>
    </source>
</evidence>
<evidence type="ECO:0000256" key="1">
    <source>
        <dbReference type="ARBA" id="ARBA00001147"/>
    </source>
</evidence>
<organism evidence="18 19">
    <name type="scientific">Parasponia andersonii</name>
    <name type="common">Sponia andersonii</name>
    <dbReference type="NCBI Taxonomy" id="3476"/>
    <lineage>
        <taxon>Eukaryota</taxon>
        <taxon>Viridiplantae</taxon>
        <taxon>Streptophyta</taxon>
        <taxon>Embryophyta</taxon>
        <taxon>Tracheophyta</taxon>
        <taxon>Spermatophyta</taxon>
        <taxon>Magnoliopsida</taxon>
        <taxon>eudicotyledons</taxon>
        <taxon>Gunneridae</taxon>
        <taxon>Pentapetalae</taxon>
        <taxon>rosids</taxon>
        <taxon>fabids</taxon>
        <taxon>Rosales</taxon>
        <taxon>Cannabaceae</taxon>
        <taxon>Parasponia</taxon>
    </lineage>
</organism>
<dbReference type="PROSITE" id="PS00624">
    <property type="entry name" value="GMC_OXRED_2"/>
    <property type="match status" value="1"/>
</dbReference>
<keyword evidence="7 15" id="KW-0732">Signal</keyword>
<dbReference type="Pfam" id="PF00732">
    <property type="entry name" value="GMC_oxred_N"/>
    <property type="match status" value="1"/>
</dbReference>
<dbReference type="Gene3D" id="3.30.410.40">
    <property type="match status" value="1"/>
</dbReference>
<keyword evidence="9 13" id="KW-1015">Disulfide bond</keyword>
<evidence type="ECO:0000256" key="10">
    <source>
        <dbReference type="ARBA" id="ARBA00023180"/>
    </source>
</evidence>
<reference evidence="19" key="1">
    <citation type="submission" date="2016-06" db="EMBL/GenBank/DDBJ databases">
        <title>Parallel loss of symbiosis genes in relatives of nitrogen-fixing non-legume Parasponia.</title>
        <authorList>
            <person name="Van Velzen R."/>
            <person name="Holmer R."/>
            <person name="Bu F."/>
            <person name="Rutten L."/>
            <person name="Van Zeijl A."/>
            <person name="Liu W."/>
            <person name="Santuari L."/>
            <person name="Cao Q."/>
            <person name="Sharma T."/>
            <person name="Shen D."/>
            <person name="Roswanjaya Y."/>
            <person name="Wardhani T."/>
            <person name="Kalhor M.S."/>
            <person name="Jansen J."/>
            <person name="Van den Hoogen J."/>
            <person name="Gungor B."/>
            <person name="Hartog M."/>
            <person name="Hontelez J."/>
            <person name="Verver J."/>
            <person name="Yang W.-C."/>
            <person name="Schijlen E."/>
            <person name="Repin R."/>
            <person name="Schilthuizen M."/>
            <person name="Schranz E."/>
            <person name="Heidstra R."/>
            <person name="Miyata K."/>
            <person name="Fedorova E."/>
            <person name="Kohlen W."/>
            <person name="Bisseling T."/>
            <person name="Smit S."/>
            <person name="Geurts R."/>
        </authorList>
    </citation>
    <scope>NUCLEOTIDE SEQUENCE [LARGE SCALE GENOMIC DNA]</scope>
    <source>
        <strain evidence="19">cv. WU1-14</strain>
    </source>
</reference>
<dbReference type="GO" id="GO:0016614">
    <property type="term" value="F:oxidoreductase activity, acting on CH-OH group of donors"/>
    <property type="evidence" value="ECO:0007669"/>
    <property type="project" value="InterPro"/>
</dbReference>
<comment type="caution">
    <text evidence="18">The sequence shown here is derived from an EMBL/GenBank/DDBJ whole genome shotgun (WGS) entry which is preliminary data.</text>
</comment>
<dbReference type="Proteomes" id="UP000237105">
    <property type="component" value="Unassembled WGS sequence"/>
</dbReference>
<dbReference type="InterPro" id="IPR007867">
    <property type="entry name" value="GMC_OxRtase_C"/>
</dbReference>
<evidence type="ECO:0000256" key="8">
    <source>
        <dbReference type="ARBA" id="ARBA00022827"/>
    </source>
</evidence>
<feature type="domain" description="Glucose-methanol-choline oxidoreductase N-terminal" evidence="16">
    <location>
        <begin position="121"/>
        <end position="144"/>
    </location>
</feature>
<feature type="disulfide bond" evidence="13">
    <location>
        <begin position="422"/>
        <end position="473"/>
    </location>
</feature>
<evidence type="ECO:0000256" key="9">
    <source>
        <dbReference type="ARBA" id="ARBA00023157"/>
    </source>
</evidence>
<sequence length="541" mass="58652">MATALLSLSVLLLILLTNFHGQVLSLDHDFSYMKSVQNASDLPLEAQYDYIVIGGGTAGCPLAATLSEKYSVLVLERGGAPESYPNVLNVAGFFANLMEEDNGDTPAQRFTSEDGVDNLRGRVLGGTSMINAGFYSRADGEFLSESGIEWDSDEVEKAYEWVEETIVSRPSLAVWQSAVKEALLDAGVVPDNGFTLNHELGSKISGSTFDEVGRRHGSVELLNKGDLKNLRVAVHATVERLILSTKTSEPTATGVIYTDSKGKSHKALVHPKGEVILSAGTIGSPQLLLLSGIGPHSYLSSLHIPIVHSQPNVGKFMADNPRNNINLIIPFPIDPSSAQVVGITRDYFIETVSYSLSFAPNPSPFSLLPPQSSSDLSAATIAEKIARPLSHGSLRLASTAEAKAAPHVRFNYFANPADLSKCVSAMRKIGEMLETKSMDRFKYEDFRGSRGFLFLGPSLPTNQSDDSSMEDFCRSSVTTFWHYHGGCLLGKVVDENYRVMGTNSLRVVDGSTFSTSPGTNPQATLMMLGRYIGLKMLRERI</sequence>
<dbReference type="InterPro" id="IPR012132">
    <property type="entry name" value="GMC_OxRdtase"/>
</dbReference>
<keyword evidence="10" id="KW-0325">Glycoprotein</keyword>
<evidence type="ECO:0000256" key="6">
    <source>
        <dbReference type="ARBA" id="ARBA00022630"/>
    </source>
</evidence>
<evidence type="ECO:0000256" key="11">
    <source>
        <dbReference type="ARBA" id="ARBA00023239"/>
    </source>
</evidence>
<feature type="binding site" evidence="12">
    <location>
        <begin position="521"/>
        <end position="522"/>
    </location>
    <ligand>
        <name>FAD</name>
        <dbReference type="ChEBI" id="CHEBI:57692"/>
    </ligand>
</feature>
<evidence type="ECO:0000256" key="4">
    <source>
        <dbReference type="ARBA" id="ARBA00011245"/>
    </source>
</evidence>
<protein>
    <recommendedName>
        <fullName evidence="5">(R)-mandelonitrile lyase</fullName>
        <ecNumber evidence="5">4.1.2.10</ecNumber>
    </recommendedName>
</protein>
<evidence type="ECO:0000259" key="16">
    <source>
        <dbReference type="PROSITE" id="PS00623"/>
    </source>
</evidence>
<feature type="binding site" evidence="12">
    <location>
        <position position="510"/>
    </location>
    <ligand>
        <name>FAD</name>
        <dbReference type="ChEBI" id="CHEBI:57692"/>
    </ligand>
</feature>
<comment type="catalytic activity">
    <reaction evidence="1">
        <text>(R)-mandelonitrile = benzaldehyde + hydrogen cyanide</text>
        <dbReference type="Rhea" id="RHEA:18313"/>
        <dbReference type="ChEBI" id="CHEBI:17169"/>
        <dbReference type="ChEBI" id="CHEBI:18407"/>
        <dbReference type="ChEBI" id="CHEBI:18450"/>
        <dbReference type="EC" id="4.1.2.10"/>
    </reaction>
</comment>
<keyword evidence="8 12" id="KW-0274">FAD</keyword>
<keyword evidence="19" id="KW-1185">Reference proteome</keyword>
<dbReference type="SUPFAM" id="SSF54373">
    <property type="entry name" value="FAD-linked reductases, C-terminal domain"/>
    <property type="match status" value="1"/>
</dbReference>
<evidence type="ECO:0000256" key="3">
    <source>
        <dbReference type="ARBA" id="ARBA00010790"/>
    </source>
</evidence>
<dbReference type="EMBL" id="JXTB01000490">
    <property type="protein sequence ID" value="PON38626.1"/>
    <property type="molecule type" value="Genomic_DNA"/>
</dbReference>
<name>A0A2P5APZ2_PARAD</name>
<proteinExistence type="inferred from homology"/>
<dbReference type="Gene3D" id="3.50.50.60">
    <property type="entry name" value="FAD/NAD(P)-binding domain"/>
    <property type="match status" value="1"/>
</dbReference>
<dbReference type="EC" id="4.1.2.10" evidence="5"/>
<evidence type="ECO:0000313" key="18">
    <source>
        <dbReference type="EMBL" id="PON38626.1"/>
    </source>
</evidence>
<dbReference type="OrthoDB" id="269227at2759"/>
<dbReference type="AlphaFoldDB" id="A0A2P5APZ2"/>
<feature type="binding site" evidence="12">
    <location>
        <position position="238"/>
    </location>
    <ligand>
        <name>FAD</name>
        <dbReference type="ChEBI" id="CHEBI:57692"/>
    </ligand>
</feature>
<dbReference type="Pfam" id="PF05199">
    <property type="entry name" value="GMC_oxred_C"/>
    <property type="match status" value="1"/>
</dbReference>
<evidence type="ECO:0000313" key="19">
    <source>
        <dbReference type="Proteomes" id="UP000237105"/>
    </source>
</evidence>
<feature type="chain" id="PRO_5015185765" description="(R)-mandelonitrile lyase" evidence="15">
    <location>
        <begin position="22"/>
        <end position="541"/>
    </location>
</feature>
<feature type="signal peptide" evidence="15">
    <location>
        <begin position="1"/>
        <end position="21"/>
    </location>
</feature>
<keyword evidence="11" id="KW-0456">Lyase</keyword>
<evidence type="ECO:0000256" key="15">
    <source>
        <dbReference type="SAM" id="SignalP"/>
    </source>
</evidence>
<dbReference type="PROSITE" id="PS00623">
    <property type="entry name" value="GMC_OXRED_1"/>
    <property type="match status" value="1"/>
</dbReference>
<comment type="similarity">
    <text evidence="3 14">Belongs to the GMC oxidoreductase family.</text>
</comment>
<evidence type="ECO:0000256" key="14">
    <source>
        <dbReference type="RuleBase" id="RU003968"/>
    </source>
</evidence>
<comment type="cofactor">
    <cofactor evidence="2 12">
        <name>FAD</name>
        <dbReference type="ChEBI" id="CHEBI:57692"/>
    </cofactor>
</comment>
<dbReference type="PANTHER" id="PTHR45968:SF23">
    <property type="entry name" value="GLUCOSE-METHANOL-CHOLINE OXIDOREDUCTASE N-TERMINAL DOMAIN-CONTAINING PROTEIN"/>
    <property type="match status" value="1"/>
</dbReference>
<feature type="binding site" evidence="12">
    <location>
        <position position="127"/>
    </location>
    <ligand>
        <name>FAD</name>
        <dbReference type="ChEBI" id="CHEBI:57692"/>
    </ligand>
</feature>
<dbReference type="GO" id="GO:0046593">
    <property type="term" value="F:mandelonitrile lyase activity"/>
    <property type="evidence" value="ECO:0007669"/>
    <property type="project" value="UniProtKB-EC"/>
</dbReference>
<dbReference type="STRING" id="3476.A0A2P5APZ2"/>
<evidence type="ECO:0000256" key="7">
    <source>
        <dbReference type="ARBA" id="ARBA00022729"/>
    </source>
</evidence>
<comment type="subunit">
    <text evidence="4">Monomer.</text>
</comment>
<dbReference type="InterPro" id="IPR000172">
    <property type="entry name" value="GMC_OxRdtase_N"/>
</dbReference>
<evidence type="ECO:0000256" key="2">
    <source>
        <dbReference type="ARBA" id="ARBA00001974"/>
    </source>
</evidence>
<dbReference type="InterPro" id="IPR051871">
    <property type="entry name" value="GMC_Oxidoreductase-Related"/>
</dbReference>
<feature type="domain" description="Glucose-methanol-choline oxidoreductase N-terminal" evidence="17">
    <location>
        <begin position="280"/>
        <end position="294"/>
    </location>
</feature>
<evidence type="ECO:0000256" key="12">
    <source>
        <dbReference type="PIRSR" id="PIRSR000137-2"/>
    </source>
</evidence>
<dbReference type="SUPFAM" id="SSF51905">
    <property type="entry name" value="FAD/NAD(P)-binding domain"/>
    <property type="match status" value="1"/>
</dbReference>
<dbReference type="PANTHER" id="PTHR45968">
    <property type="entry name" value="OSJNBA0019K04.7 PROTEIN"/>
    <property type="match status" value="1"/>
</dbReference>
<keyword evidence="6 14" id="KW-0285">Flavoprotein</keyword>